<dbReference type="InterPro" id="IPR025528">
    <property type="entry name" value="BrnA_antitoxin"/>
</dbReference>
<dbReference type="RefSeq" id="WP_109905916.1">
    <property type="nucleotide sequence ID" value="NZ_QGLE01000006.1"/>
</dbReference>
<organism evidence="1 2">
    <name type="scientific">Zavarzinia aquatilis</name>
    <dbReference type="NCBI Taxonomy" id="2211142"/>
    <lineage>
        <taxon>Bacteria</taxon>
        <taxon>Pseudomonadati</taxon>
        <taxon>Pseudomonadota</taxon>
        <taxon>Alphaproteobacteria</taxon>
        <taxon>Rhodospirillales</taxon>
        <taxon>Zavarziniaceae</taxon>
        <taxon>Zavarzinia</taxon>
    </lineage>
</organism>
<name>A0A317E8C9_9PROT</name>
<dbReference type="Pfam" id="PF14384">
    <property type="entry name" value="BrnA_antitoxin"/>
    <property type="match status" value="1"/>
</dbReference>
<sequence length="104" mass="11585">MTARKKLLTSFEPGHGFTREDWDEVEAVEASFTDEDLKAARPFAEVFPDLAESLRRNRGRPKSDSPKVSTTIRLSQAVLDHFKAGGPGWQTRIDEALKKAAGIE</sequence>
<protein>
    <recommendedName>
        <fullName evidence="3">BrnA antitoxin family protein</fullName>
    </recommendedName>
</protein>
<dbReference type="AlphaFoldDB" id="A0A317E8C9"/>
<gene>
    <name evidence="1" type="ORF">DKG74_11635</name>
</gene>
<dbReference type="EMBL" id="QGLE01000006">
    <property type="protein sequence ID" value="PWR22520.1"/>
    <property type="molecule type" value="Genomic_DNA"/>
</dbReference>
<evidence type="ECO:0000313" key="2">
    <source>
        <dbReference type="Proteomes" id="UP000245461"/>
    </source>
</evidence>
<comment type="caution">
    <text evidence="1">The sequence shown here is derived from an EMBL/GenBank/DDBJ whole genome shotgun (WGS) entry which is preliminary data.</text>
</comment>
<dbReference type="OrthoDB" id="361944at2"/>
<dbReference type="Proteomes" id="UP000245461">
    <property type="component" value="Unassembled WGS sequence"/>
</dbReference>
<evidence type="ECO:0008006" key="3">
    <source>
        <dbReference type="Google" id="ProtNLM"/>
    </source>
</evidence>
<reference evidence="1 2" key="1">
    <citation type="submission" date="2018-05" db="EMBL/GenBank/DDBJ databases">
        <title>Zavarzinia sp. HR-AS.</title>
        <authorList>
            <person name="Lee Y."/>
            <person name="Jeon C.O."/>
        </authorList>
    </citation>
    <scope>NUCLEOTIDE SEQUENCE [LARGE SCALE GENOMIC DNA]</scope>
    <source>
        <strain evidence="1 2">HR-AS</strain>
    </source>
</reference>
<accession>A0A317E8C9</accession>
<keyword evidence="2" id="KW-1185">Reference proteome</keyword>
<evidence type="ECO:0000313" key="1">
    <source>
        <dbReference type="EMBL" id="PWR22520.1"/>
    </source>
</evidence>
<proteinExistence type="predicted"/>